<organism evidence="2 3">
    <name type="scientific">Photorhabdus laumondii subsp. laumondii</name>
    <name type="common">Photorhabdus luminescens subsp. laumondii</name>
    <dbReference type="NCBI Taxonomy" id="141679"/>
    <lineage>
        <taxon>Bacteria</taxon>
        <taxon>Pseudomonadati</taxon>
        <taxon>Pseudomonadota</taxon>
        <taxon>Gammaproteobacteria</taxon>
        <taxon>Enterobacterales</taxon>
        <taxon>Morganellaceae</taxon>
        <taxon>Photorhabdus</taxon>
    </lineage>
</organism>
<dbReference type="GO" id="GO:0006302">
    <property type="term" value="P:double-strand break repair"/>
    <property type="evidence" value="ECO:0007669"/>
    <property type="project" value="InterPro"/>
</dbReference>
<comment type="caution">
    <text evidence="2">The sequence shown here is derived from an EMBL/GenBank/DDBJ whole genome shotgun (WGS) entry which is preliminary data.</text>
</comment>
<dbReference type="Proteomes" id="UP000479300">
    <property type="component" value="Unassembled WGS sequence"/>
</dbReference>
<dbReference type="InterPro" id="IPR038729">
    <property type="entry name" value="Rad50/SbcC_AAA"/>
</dbReference>
<dbReference type="Gene3D" id="3.40.50.300">
    <property type="entry name" value="P-loop containing nucleotide triphosphate hydrolases"/>
    <property type="match status" value="1"/>
</dbReference>
<accession>A0A6L9JPW1</accession>
<name>A0A6L9JPW1_PHOLM</name>
<evidence type="ECO:0000259" key="1">
    <source>
        <dbReference type="Pfam" id="PF13476"/>
    </source>
</evidence>
<sequence length="138" mass="16007">MKIKKVEIQAFKSYLEKKDGTFDFIHSTSGEPANFVSLFSPNGFGKTSFFDAIDFAITKKISRYVRNERLEKINLEESNQYNIKGESQLIIRNKNAPKNIETRVEVITSKSEKPFISSYKKGRKEEREVQTGEFNQRV</sequence>
<feature type="domain" description="Rad50/SbcC-type AAA" evidence="1">
    <location>
        <begin position="5"/>
        <end position="124"/>
    </location>
</feature>
<evidence type="ECO:0000313" key="3">
    <source>
        <dbReference type="Proteomes" id="UP000479300"/>
    </source>
</evidence>
<dbReference type="SUPFAM" id="SSF52540">
    <property type="entry name" value="P-loop containing nucleoside triphosphate hydrolases"/>
    <property type="match status" value="1"/>
</dbReference>
<dbReference type="GO" id="GO:0016887">
    <property type="term" value="F:ATP hydrolysis activity"/>
    <property type="evidence" value="ECO:0007669"/>
    <property type="project" value="InterPro"/>
</dbReference>
<dbReference type="Pfam" id="PF13476">
    <property type="entry name" value="AAA_23"/>
    <property type="match status" value="1"/>
</dbReference>
<dbReference type="AlphaFoldDB" id="A0A6L9JPW1"/>
<reference evidence="2 3" key="1">
    <citation type="submission" date="2019-12" db="EMBL/GenBank/DDBJ databases">
        <title>Engineering Photorhabdus to improve their lethality against agricultural pests.</title>
        <authorList>
            <person name="Machado R.A.R."/>
        </authorList>
    </citation>
    <scope>NUCLEOTIDE SEQUENCE [LARGE SCALE GENOMIC DNA]</scope>
    <source>
        <strain evidence="2 3">EN01</strain>
    </source>
</reference>
<proteinExistence type="predicted"/>
<dbReference type="InterPro" id="IPR027417">
    <property type="entry name" value="P-loop_NTPase"/>
</dbReference>
<protein>
    <submittedName>
        <fullName evidence="2">AAA family ATPase</fullName>
    </submittedName>
</protein>
<dbReference type="EMBL" id="WSFA01000076">
    <property type="protein sequence ID" value="NDL41279.1"/>
    <property type="molecule type" value="Genomic_DNA"/>
</dbReference>
<evidence type="ECO:0000313" key="2">
    <source>
        <dbReference type="EMBL" id="NDL41279.1"/>
    </source>
</evidence>
<gene>
    <name evidence="2" type="ORF">GPY51_21630</name>
</gene>
<dbReference type="RefSeq" id="WP_058589650.1">
    <property type="nucleotide sequence ID" value="NZ_CAWMTZ010000261.1"/>
</dbReference>